<dbReference type="FunFam" id="1.10.8.270:FF:000011">
    <property type="entry name" value="TBC1 domain family member 5"/>
    <property type="match status" value="1"/>
</dbReference>
<dbReference type="InParanoid" id="A0A6L2PLE8"/>
<dbReference type="AlphaFoldDB" id="A0A6L2PLE8"/>
<dbReference type="Gene3D" id="1.10.472.80">
    <property type="entry name" value="Ypt/Rab-GAP domain of gyp1p, domain 3"/>
    <property type="match status" value="1"/>
</dbReference>
<dbReference type="OrthoDB" id="27140at2759"/>
<dbReference type="PANTHER" id="PTHR22957:SF337">
    <property type="entry name" value="TBC1 DOMAIN FAMILY MEMBER 5"/>
    <property type="match status" value="1"/>
</dbReference>
<dbReference type="InterPro" id="IPR000195">
    <property type="entry name" value="Rab-GAP-TBC_dom"/>
</dbReference>
<dbReference type="GO" id="GO:0005737">
    <property type="term" value="C:cytoplasm"/>
    <property type="evidence" value="ECO:0007669"/>
    <property type="project" value="UniProtKB-ARBA"/>
</dbReference>
<dbReference type="SUPFAM" id="SSF47923">
    <property type="entry name" value="Ypt/Rab-GAP domain of gyp1p"/>
    <property type="match status" value="2"/>
</dbReference>
<protein>
    <recommendedName>
        <fullName evidence="3">Rab-GAP TBC domain-containing protein</fullName>
    </recommendedName>
</protein>
<dbReference type="Pfam" id="PF00566">
    <property type="entry name" value="RabGAP-TBC"/>
    <property type="match status" value="2"/>
</dbReference>
<evidence type="ECO:0000256" key="2">
    <source>
        <dbReference type="SAM" id="MobiDB-lite"/>
    </source>
</evidence>
<proteinExistence type="predicted"/>
<dbReference type="FunFam" id="1.10.472.80:FF:000038">
    <property type="entry name" value="TBC1 domain family member 5"/>
    <property type="match status" value="1"/>
</dbReference>
<feature type="compositionally biased region" description="Polar residues" evidence="2">
    <location>
        <begin position="31"/>
        <end position="48"/>
    </location>
</feature>
<dbReference type="PANTHER" id="PTHR22957">
    <property type="entry name" value="TBC1 DOMAIN FAMILY MEMBER GTPASE-ACTIVATING PROTEIN"/>
    <property type="match status" value="1"/>
</dbReference>
<dbReference type="PROSITE" id="PS50086">
    <property type="entry name" value="TBC_RABGAP"/>
    <property type="match status" value="1"/>
</dbReference>
<reference evidence="5" key="1">
    <citation type="submission" date="2020-01" db="EMBL/GenBank/DDBJ databases">
        <title>Draft genome sequence of the Termite Coptotermes fromosanus.</title>
        <authorList>
            <person name="Itakura S."/>
            <person name="Yosikawa Y."/>
            <person name="Umezawa K."/>
        </authorList>
    </citation>
    <scope>NUCLEOTIDE SEQUENCE [LARGE SCALE GENOMIC DNA]</scope>
</reference>
<name>A0A6L2PLE8_COPFO</name>
<organism evidence="4 5">
    <name type="scientific">Coptotermes formosanus</name>
    <name type="common">Formosan subterranean termite</name>
    <dbReference type="NCBI Taxonomy" id="36987"/>
    <lineage>
        <taxon>Eukaryota</taxon>
        <taxon>Metazoa</taxon>
        <taxon>Ecdysozoa</taxon>
        <taxon>Arthropoda</taxon>
        <taxon>Hexapoda</taxon>
        <taxon>Insecta</taxon>
        <taxon>Pterygota</taxon>
        <taxon>Neoptera</taxon>
        <taxon>Polyneoptera</taxon>
        <taxon>Dictyoptera</taxon>
        <taxon>Blattodea</taxon>
        <taxon>Blattoidea</taxon>
        <taxon>Termitoidae</taxon>
        <taxon>Rhinotermitidae</taxon>
        <taxon>Coptotermes</taxon>
    </lineage>
</organism>
<evidence type="ECO:0000256" key="1">
    <source>
        <dbReference type="ARBA" id="ARBA00022468"/>
    </source>
</evidence>
<dbReference type="Proteomes" id="UP000502823">
    <property type="component" value="Unassembled WGS sequence"/>
</dbReference>
<keyword evidence="1" id="KW-0343">GTPase activation</keyword>
<evidence type="ECO:0000313" key="5">
    <source>
        <dbReference type="Proteomes" id="UP000502823"/>
    </source>
</evidence>
<dbReference type="EMBL" id="BLKM01011478">
    <property type="protein sequence ID" value="GFG33409.1"/>
    <property type="molecule type" value="Genomic_DNA"/>
</dbReference>
<comment type="caution">
    <text evidence="4">The sequence shown here is derived from an EMBL/GenBank/DDBJ whole genome shotgun (WGS) entry which is preliminary data.</text>
</comment>
<evidence type="ECO:0000259" key="3">
    <source>
        <dbReference type="PROSITE" id="PS50086"/>
    </source>
</evidence>
<evidence type="ECO:0000313" key="4">
    <source>
        <dbReference type="EMBL" id="GFG33409.1"/>
    </source>
</evidence>
<dbReference type="SMART" id="SM00164">
    <property type="entry name" value="TBC"/>
    <property type="match status" value="1"/>
</dbReference>
<sequence>MMNDAEDISACNLPGQPVVRSLNEEEDTTERSSVSTPDETSCDSSEKSISIQKYEEEWTQLYKRDDPELGELRRRAILGNLRASRFRSVCWRSLLAVFPPDTSQWLNQLHQQRQHYAQVLKELSLDPWDRNQPEDNPLSQQPESMWHQYFCDKELQSLIRQDVVRTFPGVDFFRKETIQNSMVNILFCYARENAAMCYRQGMHEILAPLMFVLHCDHQALLHTREQVTVSDVIAEVLDPAFLEEDAYTLFCRIMGGIESYYRISDLTPTPTGYFPANIQSPQGNGSGNQLENEVVTQLNWIRDTILFHADRQLYKHLEQLDIPLPLFGIRWLRLLFGREFPLQDLLVLWDVIFADDENFELVNYVVVAMLMAIRCQLLSGDYTTCMTYLMRYPGAVDITYIIEHALYLRDEQKRGSLAMTSFPNLPVMTVGGRGNLNHAAGQQTGVADKEVPKVPTKSQQAFLPGRLKKVSKRPDYWLGSKHTQTGGTTGSRGDADASIVDGFTLDDPAVLRKELQEAHAIMYLCRMKLSQYHALLQRSFVPTASAEVLQVLEGLRELCSLLRSHHHLSQQPEVETAYEAGETRTDKQAIMLQRAFSPPTKLALQRQNQEKKNMVVEKRKDVGVPPPKSDVHMKVFKKEEGLSECVQGAPSKDPLGIGHSLEREPSIHLGGIWVTFFSQVNPGQLQRVEKVGEMETLKNGVSYLKLLLEQQLCGSWSEDVH</sequence>
<dbReference type="InterPro" id="IPR035969">
    <property type="entry name" value="Rab-GAP_TBC_sf"/>
</dbReference>
<gene>
    <name evidence="4" type="ORF">Cfor_04082</name>
</gene>
<dbReference type="Gene3D" id="1.10.8.270">
    <property type="entry name" value="putative rabgap domain of human tbc1 domain family member 14 like domains"/>
    <property type="match status" value="1"/>
</dbReference>
<feature type="region of interest" description="Disordered" evidence="2">
    <location>
        <begin position="1"/>
        <end position="48"/>
    </location>
</feature>
<dbReference type="FunCoup" id="A0A6L2PLE8">
    <property type="interactions" value="728"/>
</dbReference>
<dbReference type="GO" id="GO:0005096">
    <property type="term" value="F:GTPase activator activity"/>
    <property type="evidence" value="ECO:0007669"/>
    <property type="project" value="UniProtKB-KW"/>
</dbReference>
<accession>A0A6L2PLE8</accession>
<keyword evidence="5" id="KW-1185">Reference proteome</keyword>
<feature type="domain" description="Rab-GAP TBC" evidence="3">
    <location>
        <begin position="81"/>
        <end position="356"/>
    </location>
</feature>